<accession>A0A0F9B429</accession>
<reference evidence="2" key="1">
    <citation type="journal article" date="2015" name="Nature">
        <title>Complex archaea that bridge the gap between prokaryotes and eukaryotes.</title>
        <authorList>
            <person name="Spang A."/>
            <person name="Saw J.H."/>
            <person name="Jorgensen S.L."/>
            <person name="Zaremba-Niedzwiedzka K."/>
            <person name="Martijn J."/>
            <person name="Lind A.E."/>
            <person name="van Eijk R."/>
            <person name="Schleper C."/>
            <person name="Guy L."/>
            <person name="Ettema T.J."/>
        </authorList>
    </citation>
    <scope>NUCLEOTIDE SEQUENCE</scope>
</reference>
<protein>
    <submittedName>
        <fullName evidence="2">Uncharacterized protein</fullName>
    </submittedName>
</protein>
<feature type="region of interest" description="Disordered" evidence="1">
    <location>
        <begin position="89"/>
        <end position="115"/>
    </location>
</feature>
<feature type="region of interest" description="Disordered" evidence="1">
    <location>
        <begin position="132"/>
        <end position="197"/>
    </location>
</feature>
<dbReference type="EMBL" id="LAZR01039678">
    <property type="protein sequence ID" value="KKL16395.1"/>
    <property type="molecule type" value="Genomic_DNA"/>
</dbReference>
<feature type="compositionally biased region" description="Polar residues" evidence="1">
    <location>
        <begin position="92"/>
        <end position="105"/>
    </location>
</feature>
<sequence>MLIYAQRGIKEEDMKFTGQRKLVMDHLVAANGWKEDRLIVADITATGATFPLKSFRTVASGLKKDGFLNHKQEGQANFWVITDDGIKAMQEGGSTSSSEAQSPEQTSEEEDEEIFPKTAEELAREERIRQSLEQKAKEEAEITAKKAEQEAEQLKAKQAEERKQLETKQAEERKRAEETELVEKRRREEKGEAGRIEEHPRESLLYSREGLGLTPFQIFMRIGQEMGGLTDAKVRGITDVVWAHNPENLDNVWT</sequence>
<name>A0A0F9B429_9ZZZZ</name>
<gene>
    <name evidence="2" type="ORF">LCGC14_2496010</name>
</gene>
<evidence type="ECO:0000313" key="2">
    <source>
        <dbReference type="EMBL" id="KKL16395.1"/>
    </source>
</evidence>
<feature type="non-terminal residue" evidence="2">
    <location>
        <position position="254"/>
    </location>
</feature>
<organism evidence="2">
    <name type="scientific">marine sediment metagenome</name>
    <dbReference type="NCBI Taxonomy" id="412755"/>
    <lineage>
        <taxon>unclassified sequences</taxon>
        <taxon>metagenomes</taxon>
        <taxon>ecological metagenomes</taxon>
    </lineage>
</organism>
<evidence type="ECO:0000256" key="1">
    <source>
        <dbReference type="SAM" id="MobiDB-lite"/>
    </source>
</evidence>
<dbReference type="AlphaFoldDB" id="A0A0F9B429"/>
<proteinExistence type="predicted"/>
<comment type="caution">
    <text evidence="2">The sequence shown here is derived from an EMBL/GenBank/DDBJ whole genome shotgun (WGS) entry which is preliminary data.</text>
</comment>